<accession>A0A284S041</accession>
<evidence type="ECO:0000256" key="5">
    <source>
        <dbReference type="SAM" id="MobiDB-lite"/>
    </source>
</evidence>
<organism evidence="7 8">
    <name type="scientific">Armillaria ostoyae</name>
    <name type="common">Armillaria root rot fungus</name>
    <dbReference type="NCBI Taxonomy" id="47428"/>
    <lineage>
        <taxon>Eukaryota</taxon>
        <taxon>Fungi</taxon>
        <taxon>Dikarya</taxon>
        <taxon>Basidiomycota</taxon>
        <taxon>Agaricomycotina</taxon>
        <taxon>Agaricomycetes</taxon>
        <taxon>Agaricomycetidae</taxon>
        <taxon>Agaricales</taxon>
        <taxon>Marasmiineae</taxon>
        <taxon>Physalacriaceae</taxon>
        <taxon>Armillaria</taxon>
    </lineage>
</organism>
<dbReference type="GO" id="GO:0008270">
    <property type="term" value="F:zinc ion binding"/>
    <property type="evidence" value="ECO:0007669"/>
    <property type="project" value="UniProtKB-KW"/>
</dbReference>
<dbReference type="InterPro" id="IPR002893">
    <property type="entry name" value="Znf_MYND"/>
</dbReference>
<dbReference type="OrthoDB" id="432970at2759"/>
<proteinExistence type="predicted"/>
<dbReference type="PANTHER" id="PTHR46758:SF2">
    <property type="entry name" value="OJ1485_B09.11 PROTEIN"/>
    <property type="match status" value="1"/>
</dbReference>
<gene>
    <name evidence="7" type="ORF">ARMOST_17845</name>
</gene>
<evidence type="ECO:0000256" key="2">
    <source>
        <dbReference type="ARBA" id="ARBA00022771"/>
    </source>
</evidence>
<name>A0A284S041_ARMOS</name>
<dbReference type="InterPro" id="IPR044508">
    <property type="entry name" value="At5g50450/At1g67340-like"/>
</dbReference>
<dbReference type="AlphaFoldDB" id="A0A284S041"/>
<dbReference type="EMBL" id="FUEG01000023">
    <property type="protein sequence ID" value="SJL14389.1"/>
    <property type="molecule type" value="Genomic_DNA"/>
</dbReference>
<sequence>MNRRVGIERSTGLAGGGVVSAASQRNYEIGAELCRKRKPNEAAPYLLKAIEDHNNLDAFIELSFLMPDWESRLDVLATAARNGQRLLEARLGPNCFDDNGPYVGRFWEILDTRPYMRVLQAQVRLFFESGDYKSSAETIIEMLRLCPGDNMNQRTWLGPLLCRLERYSDALSFARFWIEDFISDHTNYVPPYRGGTAFKVPERKLFSPEDEKNVDSSPCSMTYTAALAAFKLWGDCEESRQYLRVASKGNPHVMIKVLGRINRPEQMNMNPRGWNGPEDAHDYLWLVQDLWMNDDVWNWANEHPEAKGATFKKCAKPSCTLKETRAAEFQRCSSCHLVSYCSQACQKDDWKRHKPDCQFHKMKKAAVQAFNAGKAAPEGCTIPIFATDFSGGAVHLYDGNQATVNGVPIPDPGTASASASKKKKKNKKKNKKPEGN</sequence>
<dbReference type="STRING" id="47428.A0A284S041"/>
<feature type="domain" description="MYND-type" evidence="6">
    <location>
        <begin position="319"/>
        <end position="357"/>
    </location>
</feature>
<dbReference type="Proteomes" id="UP000219338">
    <property type="component" value="Unassembled WGS sequence"/>
</dbReference>
<evidence type="ECO:0000256" key="1">
    <source>
        <dbReference type="ARBA" id="ARBA00022723"/>
    </source>
</evidence>
<evidence type="ECO:0000313" key="7">
    <source>
        <dbReference type="EMBL" id="SJL14389.1"/>
    </source>
</evidence>
<evidence type="ECO:0000313" key="8">
    <source>
        <dbReference type="Proteomes" id="UP000219338"/>
    </source>
</evidence>
<evidence type="ECO:0000259" key="6">
    <source>
        <dbReference type="PROSITE" id="PS50865"/>
    </source>
</evidence>
<feature type="compositionally biased region" description="Basic residues" evidence="5">
    <location>
        <begin position="420"/>
        <end position="436"/>
    </location>
</feature>
<dbReference type="OMA" id="RLCPGDN"/>
<reference evidence="8" key="1">
    <citation type="journal article" date="2017" name="Nat. Ecol. Evol.">
        <title>Genome expansion and lineage-specific genetic innovations in the forest pathogenic fungi Armillaria.</title>
        <authorList>
            <person name="Sipos G."/>
            <person name="Prasanna A.N."/>
            <person name="Walter M.C."/>
            <person name="O'Connor E."/>
            <person name="Balint B."/>
            <person name="Krizsan K."/>
            <person name="Kiss B."/>
            <person name="Hess J."/>
            <person name="Varga T."/>
            <person name="Slot J."/>
            <person name="Riley R."/>
            <person name="Boka B."/>
            <person name="Rigling D."/>
            <person name="Barry K."/>
            <person name="Lee J."/>
            <person name="Mihaltcheva S."/>
            <person name="LaButti K."/>
            <person name="Lipzen A."/>
            <person name="Waldron R."/>
            <person name="Moloney N.M."/>
            <person name="Sperisen C."/>
            <person name="Kredics L."/>
            <person name="Vagvoelgyi C."/>
            <person name="Patrignani A."/>
            <person name="Fitzpatrick D."/>
            <person name="Nagy I."/>
            <person name="Doyle S."/>
            <person name="Anderson J.B."/>
            <person name="Grigoriev I.V."/>
            <person name="Gueldener U."/>
            <person name="Muensterkoetter M."/>
            <person name="Nagy L.G."/>
        </authorList>
    </citation>
    <scope>NUCLEOTIDE SEQUENCE [LARGE SCALE GENOMIC DNA]</scope>
    <source>
        <strain evidence="8">C18/9</strain>
    </source>
</reference>
<dbReference type="SUPFAM" id="SSF144232">
    <property type="entry name" value="HIT/MYND zinc finger-like"/>
    <property type="match status" value="1"/>
</dbReference>
<keyword evidence="8" id="KW-1185">Reference proteome</keyword>
<evidence type="ECO:0000256" key="3">
    <source>
        <dbReference type="ARBA" id="ARBA00022833"/>
    </source>
</evidence>
<dbReference type="PANTHER" id="PTHR46758">
    <property type="entry name" value="MYND DOMAIN-CONTAINING"/>
    <property type="match status" value="1"/>
</dbReference>
<protein>
    <recommendedName>
        <fullName evidence="6">MYND-type domain-containing protein</fullName>
    </recommendedName>
</protein>
<keyword evidence="2 4" id="KW-0863">Zinc-finger</keyword>
<dbReference type="Pfam" id="PF01753">
    <property type="entry name" value="zf-MYND"/>
    <property type="match status" value="1"/>
</dbReference>
<keyword evidence="1" id="KW-0479">Metal-binding</keyword>
<evidence type="ECO:0000256" key="4">
    <source>
        <dbReference type="PROSITE-ProRule" id="PRU00134"/>
    </source>
</evidence>
<dbReference type="PROSITE" id="PS50865">
    <property type="entry name" value="ZF_MYND_2"/>
    <property type="match status" value="1"/>
</dbReference>
<dbReference type="Gene3D" id="6.10.140.2220">
    <property type="match status" value="1"/>
</dbReference>
<feature type="region of interest" description="Disordered" evidence="5">
    <location>
        <begin position="406"/>
        <end position="436"/>
    </location>
</feature>
<keyword evidence="3" id="KW-0862">Zinc</keyword>